<comment type="caution">
    <text evidence="1">The sequence shown here is derived from an EMBL/GenBank/DDBJ whole genome shotgun (WGS) entry which is preliminary data.</text>
</comment>
<dbReference type="EMBL" id="LXQA010704698">
    <property type="protein sequence ID" value="MCI66893.1"/>
    <property type="molecule type" value="Genomic_DNA"/>
</dbReference>
<evidence type="ECO:0000313" key="2">
    <source>
        <dbReference type="Proteomes" id="UP000265520"/>
    </source>
</evidence>
<evidence type="ECO:0000313" key="1">
    <source>
        <dbReference type="EMBL" id="MCI66893.1"/>
    </source>
</evidence>
<feature type="non-terminal residue" evidence="1">
    <location>
        <position position="38"/>
    </location>
</feature>
<protein>
    <submittedName>
        <fullName evidence="1">Uncharacterized protein</fullName>
    </submittedName>
</protein>
<keyword evidence="2" id="KW-1185">Reference proteome</keyword>
<reference evidence="1 2" key="1">
    <citation type="journal article" date="2018" name="Front. Plant Sci.">
        <title>Red Clover (Trifolium pratense) and Zigzag Clover (T. medium) - A Picture of Genomic Similarities and Differences.</title>
        <authorList>
            <person name="Dluhosova J."/>
            <person name="Istvanek J."/>
            <person name="Nedelnik J."/>
            <person name="Repkova J."/>
        </authorList>
    </citation>
    <scope>NUCLEOTIDE SEQUENCE [LARGE SCALE GENOMIC DNA]</scope>
    <source>
        <strain evidence="2">cv. 10/8</strain>
        <tissue evidence="1">Leaf</tissue>
    </source>
</reference>
<sequence>MVVKVSKWWSVVVKVVIDGGRIGVVIIAVVGGGNIGDR</sequence>
<name>A0A392U0C2_9FABA</name>
<proteinExistence type="predicted"/>
<dbReference type="AlphaFoldDB" id="A0A392U0C2"/>
<accession>A0A392U0C2</accession>
<dbReference type="Proteomes" id="UP000265520">
    <property type="component" value="Unassembled WGS sequence"/>
</dbReference>
<organism evidence="1 2">
    <name type="scientific">Trifolium medium</name>
    <dbReference type="NCBI Taxonomy" id="97028"/>
    <lineage>
        <taxon>Eukaryota</taxon>
        <taxon>Viridiplantae</taxon>
        <taxon>Streptophyta</taxon>
        <taxon>Embryophyta</taxon>
        <taxon>Tracheophyta</taxon>
        <taxon>Spermatophyta</taxon>
        <taxon>Magnoliopsida</taxon>
        <taxon>eudicotyledons</taxon>
        <taxon>Gunneridae</taxon>
        <taxon>Pentapetalae</taxon>
        <taxon>rosids</taxon>
        <taxon>fabids</taxon>
        <taxon>Fabales</taxon>
        <taxon>Fabaceae</taxon>
        <taxon>Papilionoideae</taxon>
        <taxon>50 kb inversion clade</taxon>
        <taxon>NPAAA clade</taxon>
        <taxon>Hologalegina</taxon>
        <taxon>IRL clade</taxon>
        <taxon>Trifolieae</taxon>
        <taxon>Trifolium</taxon>
    </lineage>
</organism>